<keyword evidence="2" id="KW-1185">Reference proteome</keyword>
<dbReference type="AlphaFoldDB" id="A0A1E3PDB8"/>
<evidence type="ECO:0000313" key="2">
    <source>
        <dbReference type="Proteomes" id="UP000094112"/>
    </source>
</evidence>
<dbReference type="OrthoDB" id="10549017at2759"/>
<organism evidence="1 2">
    <name type="scientific">Wickerhamomyces anomalus (strain ATCC 58044 / CBS 1984 / NCYC 433 / NRRL Y-366-8)</name>
    <name type="common">Yeast</name>
    <name type="synonym">Hansenula anomala</name>
    <dbReference type="NCBI Taxonomy" id="683960"/>
    <lineage>
        <taxon>Eukaryota</taxon>
        <taxon>Fungi</taxon>
        <taxon>Dikarya</taxon>
        <taxon>Ascomycota</taxon>
        <taxon>Saccharomycotina</taxon>
        <taxon>Saccharomycetes</taxon>
        <taxon>Phaffomycetales</taxon>
        <taxon>Wickerhamomycetaceae</taxon>
        <taxon>Wickerhamomyces</taxon>
    </lineage>
</organism>
<dbReference type="Proteomes" id="UP000094112">
    <property type="component" value="Unassembled WGS sequence"/>
</dbReference>
<gene>
    <name evidence="1" type="ORF">WICANDRAFT_60987</name>
</gene>
<name>A0A1E3PDB8_WICAA</name>
<sequence length="446" mass="51841">MAISSLGRLSFNRSSFIEVKNLLFRNDQEKIDCFMRFWDTFTYTYITLFKVLRFYIELKRLRISLGYSVAHNELDHQEEVLIRIIKYLRKKREEFLLYHRFNSFRDAVAKFITPLEMVNKEFKQFIYSDLTAGTKNLSRNLMLDMYNCDLSYFKNKIIPSLDLVMDHLKDVGGKSLQLNVYLVGLNTMVLNDSSQKIKRIIGLNLPLIKSLLSNDISISTFHVQRNEVSMKFLEVDESSEGLFGGETFFGSQLVTLEAFQKIIISDSLCILEKLMSLFTSLINSTQSSMDYFFKLSSFLEMNLGKSLIEFRDIYANPFEIQENLRSSSIEMSSTLKLASEMLNECKGFKEYIQLKFLIEIVEVRLNVINTTYGHIVEVLQATEKVNELDRTDKFQQRFKIVIDSLSCGILGLDGSIDDVVKPLEGINLKRIFRPTSHRKRSLYTLI</sequence>
<dbReference type="GeneID" id="30200336"/>
<dbReference type="EMBL" id="KV454208">
    <property type="protein sequence ID" value="ODQ62942.1"/>
    <property type="molecule type" value="Genomic_DNA"/>
</dbReference>
<proteinExistence type="predicted"/>
<dbReference type="RefSeq" id="XP_019042149.1">
    <property type="nucleotide sequence ID" value="XM_019183090.1"/>
</dbReference>
<evidence type="ECO:0000313" key="1">
    <source>
        <dbReference type="EMBL" id="ODQ62942.1"/>
    </source>
</evidence>
<reference evidence="1 2" key="1">
    <citation type="journal article" date="2016" name="Proc. Natl. Acad. Sci. U.S.A.">
        <title>Comparative genomics of biotechnologically important yeasts.</title>
        <authorList>
            <person name="Riley R."/>
            <person name="Haridas S."/>
            <person name="Wolfe K.H."/>
            <person name="Lopes M.R."/>
            <person name="Hittinger C.T."/>
            <person name="Goeker M."/>
            <person name="Salamov A.A."/>
            <person name="Wisecaver J.H."/>
            <person name="Long T.M."/>
            <person name="Calvey C.H."/>
            <person name="Aerts A.L."/>
            <person name="Barry K.W."/>
            <person name="Choi C."/>
            <person name="Clum A."/>
            <person name="Coughlan A.Y."/>
            <person name="Deshpande S."/>
            <person name="Douglass A.P."/>
            <person name="Hanson S.J."/>
            <person name="Klenk H.-P."/>
            <person name="LaButti K.M."/>
            <person name="Lapidus A."/>
            <person name="Lindquist E.A."/>
            <person name="Lipzen A.M."/>
            <person name="Meier-Kolthoff J.P."/>
            <person name="Ohm R.A."/>
            <person name="Otillar R.P."/>
            <person name="Pangilinan J.L."/>
            <person name="Peng Y."/>
            <person name="Rokas A."/>
            <person name="Rosa C.A."/>
            <person name="Scheuner C."/>
            <person name="Sibirny A.A."/>
            <person name="Slot J.C."/>
            <person name="Stielow J.B."/>
            <person name="Sun H."/>
            <person name="Kurtzman C.P."/>
            <person name="Blackwell M."/>
            <person name="Grigoriev I.V."/>
            <person name="Jeffries T.W."/>
        </authorList>
    </citation>
    <scope>NUCLEOTIDE SEQUENCE [LARGE SCALE GENOMIC DNA]</scope>
    <source>
        <strain evidence="2">ATCC 58044 / CBS 1984 / NCYC 433 / NRRL Y-366-8</strain>
    </source>
</reference>
<protein>
    <submittedName>
        <fullName evidence="1">Uncharacterized protein</fullName>
    </submittedName>
</protein>
<accession>A0A1E3PDB8</accession>